<dbReference type="InterPro" id="IPR004629">
    <property type="entry name" value="WecG_TagA_CpsF"/>
</dbReference>
<proteinExistence type="predicted"/>
<sequence>MSDTVYLNDYKTHPFTSRNDFLNYLGDGNFHNILIALNAEKLMKNDETLRRLVNQHIGYPDGIGTVLALKRKGYVSEKIPGAEFWLDIIERHYNNKTFYMVGGKPEVIEQTVGRLKKEYQGIDIVGYRDGYMDDQEKEELVKEIEDKEPDIVFVAMGSPSQEFLMEKMFEVHPALYMGLGGSFDIYCGLKERAPKVFRKVGLEWFYRLITEPSRIRRQIVYLPFLLKVITNRI</sequence>
<evidence type="ECO:0000313" key="4">
    <source>
        <dbReference type="Proteomes" id="UP000479132"/>
    </source>
</evidence>
<evidence type="ECO:0000256" key="1">
    <source>
        <dbReference type="ARBA" id="ARBA00022676"/>
    </source>
</evidence>
<dbReference type="PANTHER" id="PTHR34136">
    <property type="match status" value="1"/>
</dbReference>
<dbReference type="CDD" id="cd06533">
    <property type="entry name" value="Glyco_transf_WecG_TagA"/>
    <property type="match status" value="1"/>
</dbReference>
<evidence type="ECO:0000313" key="3">
    <source>
        <dbReference type="EMBL" id="NGP88313.1"/>
    </source>
</evidence>
<dbReference type="Pfam" id="PF03808">
    <property type="entry name" value="Glyco_tran_WecG"/>
    <property type="match status" value="1"/>
</dbReference>
<gene>
    <name evidence="3" type="ORF">G3569_08090</name>
</gene>
<organism evidence="3 4">
    <name type="scientific">Fodinibius halophilus</name>
    <dbReference type="NCBI Taxonomy" id="1736908"/>
    <lineage>
        <taxon>Bacteria</taxon>
        <taxon>Pseudomonadati</taxon>
        <taxon>Balneolota</taxon>
        <taxon>Balneolia</taxon>
        <taxon>Balneolales</taxon>
        <taxon>Balneolaceae</taxon>
        <taxon>Fodinibius</taxon>
    </lineage>
</organism>
<name>A0A6M1T6Q2_9BACT</name>
<keyword evidence="1" id="KW-0328">Glycosyltransferase</keyword>
<dbReference type="Proteomes" id="UP000479132">
    <property type="component" value="Unassembled WGS sequence"/>
</dbReference>
<dbReference type="NCBIfam" id="TIGR00696">
    <property type="entry name" value="wecG_tagA_cpsF"/>
    <property type="match status" value="1"/>
</dbReference>
<evidence type="ECO:0000256" key="2">
    <source>
        <dbReference type="ARBA" id="ARBA00022679"/>
    </source>
</evidence>
<dbReference type="GO" id="GO:0016758">
    <property type="term" value="F:hexosyltransferase activity"/>
    <property type="evidence" value="ECO:0007669"/>
    <property type="project" value="TreeGrafter"/>
</dbReference>
<keyword evidence="4" id="KW-1185">Reference proteome</keyword>
<dbReference type="PANTHER" id="PTHR34136:SF1">
    <property type="entry name" value="UDP-N-ACETYL-D-MANNOSAMINURONIC ACID TRANSFERASE"/>
    <property type="match status" value="1"/>
</dbReference>
<dbReference type="RefSeq" id="WP_165267917.1">
    <property type="nucleotide sequence ID" value="NZ_JAALLS010000009.1"/>
</dbReference>
<dbReference type="EMBL" id="JAALLS010000009">
    <property type="protein sequence ID" value="NGP88313.1"/>
    <property type="molecule type" value="Genomic_DNA"/>
</dbReference>
<protein>
    <submittedName>
        <fullName evidence="3">WecB/TagA/CpsF family glycosyltransferase</fullName>
    </submittedName>
</protein>
<reference evidence="3 4" key="1">
    <citation type="submission" date="2020-02" db="EMBL/GenBank/DDBJ databases">
        <title>Aliifodinibius halophilus 2W32, complete genome.</title>
        <authorList>
            <person name="Li Y."/>
            <person name="Wu S."/>
        </authorList>
    </citation>
    <scope>NUCLEOTIDE SEQUENCE [LARGE SCALE GENOMIC DNA]</scope>
    <source>
        <strain evidence="3 4">2W32</strain>
    </source>
</reference>
<keyword evidence="2 3" id="KW-0808">Transferase</keyword>
<accession>A0A6M1T6Q2</accession>
<comment type="caution">
    <text evidence="3">The sequence shown here is derived from an EMBL/GenBank/DDBJ whole genome shotgun (WGS) entry which is preliminary data.</text>
</comment>
<dbReference type="AlphaFoldDB" id="A0A6M1T6Q2"/>